<keyword evidence="2" id="KW-0614">Plasmid</keyword>
<dbReference type="Pfam" id="PF12760">
    <property type="entry name" value="Zn_ribbon_IS1595"/>
    <property type="match status" value="1"/>
</dbReference>
<accession>A0A3G8MAR6</accession>
<evidence type="ECO:0000313" key="3">
    <source>
        <dbReference type="Proteomes" id="UP000273982"/>
    </source>
</evidence>
<dbReference type="SMART" id="SM01126">
    <property type="entry name" value="DDE_Tnp_IS1595"/>
    <property type="match status" value="1"/>
</dbReference>
<evidence type="ECO:0000313" key="2">
    <source>
        <dbReference type="EMBL" id="AZG78906.1"/>
    </source>
</evidence>
<dbReference type="PANTHER" id="PTHR47163">
    <property type="entry name" value="DDE_TNP_IS1595 DOMAIN-CONTAINING PROTEIN"/>
    <property type="match status" value="1"/>
</dbReference>
<dbReference type="KEGG" id="mros:EHO51_19015"/>
<proteinExistence type="predicted"/>
<dbReference type="Pfam" id="PF12762">
    <property type="entry name" value="DDE_Tnp_IS1595"/>
    <property type="match status" value="1"/>
</dbReference>
<organism evidence="2 3">
    <name type="scientific">Methylocystis rosea</name>
    <dbReference type="NCBI Taxonomy" id="173366"/>
    <lineage>
        <taxon>Bacteria</taxon>
        <taxon>Pseudomonadati</taxon>
        <taxon>Pseudomonadota</taxon>
        <taxon>Alphaproteobacteria</taxon>
        <taxon>Hyphomicrobiales</taxon>
        <taxon>Methylocystaceae</taxon>
        <taxon>Methylocystis</taxon>
    </lineage>
</organism>
<dbReference type="NCBIfam" id="NF033547">
    <property type="entry name" value="transpos_IS1595"/>
    <property type="match status" value="1"/>
</dbReference>
<name>A0A3G8MAR6_9HYPH</name>
<evidence type="ECO:0000259" key="1">
    <source>
        <dbReference type="SMART" id="SM01126"/>
    </source>
</evidence>
<dbReference type="AlphaFoldDB" id="A0A3G8MAR6"/>
<feature type="domain" description="ISXO2-like transposase" evidence="1">
    <location>
        <begin position="129"/>
        <end position="277"/>
    </location>
</feature>
<protein>
    <submittedName>
        <fullName evidence="2">IS1595 family transposase</fullName>
    </submittedName>
</protein>
<dbReference type="RefSeq" id="WP_124740414.1">
    <property type="nucleotide sequence ID" value="NZ_CP034087.1"/>
</dbReference>
<dbReference type="InterPro" id="IPR024442">
    <property type="entry name" value="Transposase_Zn_ribbon"/>
</dbReference>
<gene>
    <name evidence="2" type="ORF">EHO51_19015</name>
</gene>
<reference evidence="2 3" key="1">
    <citation type="submission" date="2018-11" db="EMBL/GenBank/DDBJ databases">
        <title>Genome squencing of methanotrophic bacteria isolated from alkaline groundwater in Korea.</title>
        <authorList>
            <person name="Nguyen L.N."/>
        </authorList>
    </citation>
    <scope>NUCLEOTIDE SEQUENCE [LARGE SCALE GENOMIC DNA]</scope>
    <source>
        <strain evidence="2 3">GW6</strain>
        <plasmid evidence="3">pgw6_1</plasmid>
    </source>
</reference>
<sequence>MLTNFDSLYSLFEAFPDEQSCIDHLQAIRWRDGEFCPYCGDTKIYHFSDRKTHKCGECRERFSIKVGTIFENTKLPLRKWFAAIWMITNHPKGIASVTLAKDLKITQKSAWFMLHRLRHAARTPSFNAPLKGDVEADTTFVGGKEKNKHAKDRKGGKQGGAGKAVVLGIVECDGELRAEHVADHKAKTLQGKVRQNVAKCSAVLTDEDMAFVGLDKDFTHLAVNHSAGEYVRLGGFVHTNNIEGVWALLKRQIVGIHHWVSPKHLQRYVDEMTWRYNRRDMKPSPRMNDIFACVEGRLRYRELIA</sequence>
<dbReference type="InterPro" id="IPR024445">
    <property type="entry name" value="Tnp_ISXO2-like"/>
</dbReference>
<dbReference type="PANTHER" id="PTHR47163:SF2">
    <property type="entry name" value="SI:DKEY-17M8.2"/>
    <property type="match status" value="1"/>
</dbReference>
<dbReference type="EMBL" id="CP034087">
    <property type="protein sequence ID" value="AZG78906.1"/>
    <property type="molecule type" value="Genomic_DNA"/>
</dbReference>
<geneLocation type="plasmid" evidence="3">
    <name>pgw6_1</name>
</geneLocation>
<dbReference type="Proteomes" id="UP000273982">
    <property type="component" value="Plasmid pGW6_1"/>
</dbReference>
<dbReference type="InterPro" id="IPR053164">
    <property type="entry name" value="IS1016-like_transposase"/>
</dbReference>